<reference evidence="3" key="1">
    <citation type="submission" date="2023-05" db="EMBL/GenBank/DDBJ databases">
        <authorList>
            <person name="Stuckert A."/>
        </authorList>
    </citation>
    <scope>NUCLEOTIDE SEQUENCE</scope>
</reference>
<dbReference type="EMBL" id="CATNWA010000018">
    <property type="protein sequence ID" value="CAI9531675.1"/>
    <property type="molecule type" value="Genomic_DNA"/>
</dbReference>
<feature type="compositionally biased region" description="Basic and acidic residues" evidence="1">
    <location>
        <begin position="22"/>
        <end position="35"/>
    </location>
</feature>
<feature type="non-terminal residue" evidence="3">
    <location>
        <position position="44"/>
    </location>
</feature>
<organism evidence="3 4">
    <name type="scientific">Staurois parvus</name>
    <dbReference type="NCBI Taxonomy" id="386267"/>
    <lineage>
        <taxon>Eukaryota</taxon>
        <taxon>Metazoa</taxon>
        <taxon>Chordata</taxon>
        <taxon>Craniata</taxon>
        <taxon>Vertebrata</taxon>
        <taxon>Euteleostomi</taxon>
        <taxon>Amphibia</taxon>
        <taxon>Batrachia</taxon>
        <taxon>Anura</taxon>
        <taxon>Neobatrachia</taxon>
        <taxon>Ranoidea</taxon>
        <taxon>Ranidae</taxon>
        <taxon>Staurois</taxon>
    </lineage>
</organism>
<proteinExistence type="predicted"/>
<sequence>MTFFKIFKFPAADARTSRRHGDRNTEAGCRHRPEEMAGDAAGDT</sequence>
<evidence type="ECO:0000313" key="2">
    <source>
        <dbReference type="EMBL" id="CAI9531675.1"/>
    </source>
</evidence>
<dbReference type="Proteomes" id="UP001162483">
    <property type="component" value="Unassembled WGS sequence"/>
</dbReference>
<protein>
    <submittedName>
        <fullName evidence="3">Uncharacterized protein</fullName>
    </submittedName>
</protein>
<dbReference type="EMBL" id="CATNWA010021533">
    <property type="protein sequence ID" value="CAI9623072.1"/>
    <property type="molecule type" value="Genomic_DNA"/>
</dbReference>
<keyword evidence="4" id="KW-1185">Reference proteome</keyword>
<evidence type="ECO:0000313" key="3">
    <source>
        <dbReference type="EMBL" id="CAI9623072.1"/>
    </source>
</evidence>
<evidence type="ECO:0000313" key="4">
    <source>
        <dbReference type="Proteomes" id="UP001162483"/>
    </source>
</evidence>
<gene>
    <name evidence="3" type="ORF">SPARVUS_LOCUS16403194</name>
    <name evidence="2" type="ORF">SPARVUS_LOCUS41361</name>
</gene>
<name>A0ABN9HQJ1_9NEOB</name>
<comment type="caution">
    <text evidence="3">The sequence shown here is derived from an EMBL/GenBank/DDBJ whole genome shotgun (WGS) entry which is preliminary data.</text>
</comment>
<accession>A0ABN9HQJ1</accession>
<feature type="region of interest" description="Disordered" evidence="1">
    <location>
        <begin position="14"/>
        <end position="44"/>
    </location>
</feature>
<evidence type="ECO:0000256" key="1">
    <source>
        <dbReference type="SAM" id="MobiDB-lite"/>
    </source>
</evidence>